<dbReference type="NCBIfam" id="NF004231">
    <property type="entry name" value="PRK05679.1"/>
    <property type="match status" value="1"/>
</dbReference>
<dbReference type="InterPro" id="IPR011576">
    <property type="entry name" value="Pyridox_Oxase_N"/>
</dbReference>
<keyword evidence="7" id="KW-0285">Flavoprotein</keyword>
<feature type="domain" description="Pyridoxamine 5'-phosphate oxidase N-terminal" evidence="10">
    <location>
        <begin position="34"/>
        <end position="96"/>
    </location>
</feature>
<evidence type="ECO:0000313" key="13">
    <source>
        <dbReference type="Proteomes" id="UP001145742"/>
    </source>
</evidence>
<evidence type="ECO:0000256" key="3">
    <source>
        <dbReference type="ARBA" id="ARBA00004738"/>
    </source>
</evidence>
<dbReference type="Proteomes" id="UP001145742">
    <property type="component" value="Unassembled WGS sequence"/>
</dbReference>
<dbReference type="Gene3D" id="2.30.110.10">
    <property type="entry name" value="Electron Transport, Fmn-binding Protein, Chain A"/>
    <property type="match status" value="1"/>
</dbReference>
<dbReference type="EC" id="1.4.3.5" evidence="6"/>
<evidence type="ECO:0000259" key="10">
    <source>
        <dbReference type="Pfam" id="PF01243"/>
    </source>
</evidence>
<dbReference type="PANTHER" id="PTHR10851:SF0">
    <property type="entry name" value="PYRIDOXINE-5'-PHOSPHATE OXIDASE"/>
    <property type="match status" value="1"/>
</dbReference>
<comment type="pathway">
    <text evidence="3">Cofactor metabolism; pyridoxal 5'-phosphate salvage; pyridoxal 5'-phosphate from pyridoxamine 5'-phosphate: step 1/1.</text>
</comment>
<dbReference type="PANTHER" id="PTHR10851">
    <property type="entry name" value="PYRIDOXINE-5-PHOSPHATE OXIDASE"/>
    <property type="match status" value="1"/>
</dbReference>
<dbReference type="PROSITE" id="PS01064">
    <property type="entry name" value="PYRIDOX_OXIDASE"/>
    <property type="match status" value="1"/>
</dbReference>
<sequence>MGSLGGGKIREWGVWVKGKSGNGVSMPGIPSGAAAGLLFPAQIRIEGSVKRLPEEESERYFQSRPKSSQIGAVVSRQSSVIPDREFLRQRNAELEQRYRETAVPKPQYWGGYILEPEVVEFWQGQTNRLHDRIVFRRLRDRSAPLGAMTHRGHGDWVFERFSP</sequence>
<organism evidence="12 13">
    <name type="scientific">Willisornis vidua</name>
    <name type="common">Xingu scale-backed antbird</name>
    <dbReference type="NCBI Taxonomy" id="1566151"/>
    <lineage>
        <taxon>Eukaryota</taxon>
        <taxon>Metazoa</taxon>
        <taxon>Chordata</taxon>
        <taxon>Craniata</taxon>
        <taxon>Vertebrata</taxon>
        <taxon>Euteleostomi</taxon>
        <taxon>Archelosauria</taxon>
        <taxon>Archosauria</taxon>
        <taxon>Dinosauria</taxon>
        <taxon>Saurischia</taxon>
        <taxon>Theropoda</taxon>
        <taxon>Coelurosauria</taxon>
        <taxon>Aves</taxon>
        <taxon>Neognathae</taxon>
        <taxon>Neoaves</taxon>
        <taxon>Telluraves</taxon>
        <taxon>Australaves</taxon>
        <taxon>Passeriformes</taxon>
        <taxon>Thamnophilidae</taxon>
        <taxon>Willisornis</taxon>
    </lineage>
</organism>
<evidence type="ECO:0000256" key="9">
    <source>
        <dbReference type="ARBA" id="ARBA00023002"/>
    </source>
</evidence>
<keyword evidence="13" id="KW-1185">Reference proteome</keyword>
<dbReference type="InterPro" id="IPR019576">
    <property type="entry name" value="Pyridoxamine_oxidase_dimer_C"/>
</dbReference>
<keyword evidence="9" id="KW-0560">Oxidoreductase</keyword>
<evidence type="ECO:0000256" key="1">
    <source>
        <dbReference type="ARBA" id="ARBA00001917"/>
    </source>
</evidence>
<evidence type="ECO:0000256" key="2">
    <source>
        <dbReference type="ARBA" id="ARBA00003691"/>
    </source>
</evidence>
<comment type="caution">
    <text evidence="12">The sequence shown here is derived from an EMBL/GenBank/DDBJ whole genome shotgun (WGS) entry which is preliminary data.</text>
</comment>
<protein>
    <recommendedName>
        <fullName evidence="6">pyridoxal 5'-phosphate synthase</fullName>
        <ecNumber evidence="6">1.4.3.5</ecNumber>
    </recommendedName>
</protein>
<feature type="domain" description="Pyridoxine 5'-phosphate oxidase dimerisation C-terminal" evidence="11">
    <location>
        <begin position="109"/>
        <end position="163"/>
    </location>
</feature>
<dbReference type="SUPFAM" id="SSF50475">
    <property type="entry name" value="FMN-binding split barrel"/>
    <property type="match status" value="1"/>
</dbReference>
<comment type="similarity">
    <text evidence="5">Belongs to the pyridoxamine 5'-phosphate oxidase family.</text>
</comment>
<evidence type="ECO:0000256" key="8">
    <source>
        <dbReference type="ARBA" id="ARBA00022643"/>
    </source>
</evidence>
<dbReference type="EMBL" id="WHWB01034415">
    <property type="protein sequence ID" value="KAJ7410266.1"/>
    <property type="molecule type" value="Genomic_DNA"/>
</dbReference>
<comment type="cofactor">
    <cofactor evidence="1">
        <name>FMN</name>
        <dbReference type="ChEBI" id="CHEBI:58210"/>
    </cofactor>
</comment>
<dbReference type="InterPro" id="IPR000659">
    <property type="entry name" value="Pyridox_Oxase"/>
</dbReference>
<comment type="pathway">
    <text evidence="4">Cofactor metabolism; pyridoxal 5'-phosphate salvage; pyridoxal 5'-phosphate from pyridoxine 5'-phosphate: step 1/1.</text>
</comment>
<gene>
    <name evidence="12" type="primary">PNPO</name>
    <name evidence="12" type="ORF">WISP_109466</name>
</gene>
<evidence type="ECO:0000256" key="4">
    <source>
        <dbReference type="ARBA" id="ARBA00005037"/>
    </source>
</evidence>
<dbReference type="InterPro" id="IPR012349">
    <property type="entry name" value="Split_barrel_FMN-bd"/>
</dbReference>
<keyword evidence="8" id="KW-0288">FMN</keyword>
<comment type="function">
    <text evidence="2">Catalyzes the oxidation of either pyridoxine 5'-phosphate (PNP) or pyridoxamine 5'-phosphate (PMP) into pyridoxal 5'-phosphate (PLP).</text>
</comment>
<name>A0ABQ9CW31_9PASS</name>
<accession>A0ABQ9CW31</accession>
<dbReference type="InterPro" id="IPR019740">
    <property type="entry name" value="Pyridox_Oxase_CS"/>
</dbReference>
<evidence type="ECO:0000259" key="11">
    <source>
        <dbReference type="Pfam" id="PF10590"/>
    </source>
</evidence>
<evidence type="ECO:0000256" key="7">
    <source>
        <dbReference type="ARBA" id="ARBA00022630"/>
    </source>
</evidence>
<evidence type="ECO:0000256" key="6">
    <source>
        <dbReference type="ARBA" id="ARBA00012801"/>
    </source>
</evidence>
<reference evidence="12" key="1">
    <citation type="submission" date="2019-10" db="EMBL/GenBank/DDBJ databases">
        <authorList>
            <person name="Soares A.E.R."/>
            <person name="Aleixo A."/>
            <person name="Schneider P."/>
            <person name="Miyaki C.Y."/>
            <person name="Schneider M.P."/>
            <person name="Mello C."/>
            <person name="Vasconcelos A.T.R."/>
        </authorList>
    </citation>
    <scope>NUCLEOTIDE SEQUENCE</scope>
    <source>
        <tissue evidence="12">Muscle</tissue>
    </source>
</reference>
<evidence type="ECO:0000256" key="5">
    <source>
        <dbReference type="ARBA" id="ARBA00007301"/>
    </source>
</evidence>
<dbReference type="Pfam" id="PF10590">
    <property type="entry name" value="PNP_phzG_C"/>
    <property type="match status" value="1"/>
</dbReference>
<dbReference type="Pfam" id="PF01243">
    <property type="entry name" value="PNPOx_N"/>
    <property type="match status" value="1"/>
</dbReference>
<evidence type="ECO:0000313" key="12">
    <source>
        <dbReference type="EMBL" id="KAJ7410266.1"/>
    </source>
</evidence>
<proteinExistence type="inferred from homology"/>